<comment type="caution">
    <text evidence="2">The sequence shown here is derived from an EMBL/GenBank/DDBJ whole genome shotgun (WGS) entry which is preliminary data.</text>
</comment>
<feature type="domain" description="Endospore appendages core" evidence="1">
    <location>
        <begin position="10"/>
        <end position="109"/>
    </location>
</feature>
<dbReference type="EMBL" id="MRWU01000037">
    <property type="protein sequence ID" value="OSX89355.1"/>
    <property type="molecule type" value="Genomic_DNA"/>
</dbReference>
<proteinExistence type="predicted"/>
<gene>
    <name evidence="2" type="ORF">S3E15_03951</name>
</gene>
<protein>
    <recommendedName>
        <fullName evidence="1">Endospore appendages core domain-containing protein</fullName>
    </recommendedName>
</protein>
<dbReference type="Proteomes" id="UP000194131">
    <property type="component" value="Unassembled WGS sequence"/>
</dbReference>
<name>A0AAP8BC95_BACMY</name>
<evidence type="ECO:0000313" key="2">
    <source>
        <dbReference type="EMBL" id="OSX89355.1"/>
    </source>
</evidence>
<reference evidence="2 3" key="1">
    <citation type="submission" date="2016-12" db="EMBL/GenBank/DDBJ databases">
        <title>Genome Sequences of Twelve Sporeforming Bacillus Species Isolated from Foods.</title>
        <authorList>
            <person name="De Jong A."/>
            <person name="Holsappel S."/>
            <person name="Kuipers O.P."/>
        </authorList>
    </citation>
    <scope>NUCLEOTIDE SEQUENCE [LARGE SCALE GENOMIC DNA]</scope>
    <source>
        <strain evidence="2 3">S3E15</strain>
    </source>
</reference>
<dbReference type="Pfam" id="PF13157">
    <property type="entry name" value="Enas"/>
    <property type="match status" value="1"/>
</dbReference>
<sequence>MCNSNSGDGNCCPPAQMFQEKICGNFNGTGADQIVWQAPAGDFFEGTFELFNSASSTATVTGTIAGTVVPGTVGPVPAGSTFSVTAINPNTFTISASIATSGTYCIVLYKRVLA</sequence>
<evidence type="ECO:0000259" key="1">
    <source>
        <dbReference type="Pfam" id="PF13157"/>
    </source>
</evidence>
<dbReference type="RefSeq" id="WP_002188168.1">
    <property type="nucleotide sequence ID" value="NZ_JH791853.1"/>
</dbReference>
<evidence type="ECO:0000313" key="3">
    <source>
        <dbReference type="Proteomes" id="UP000194131"/>
    </source>
</evidence>
<organism evidence="2 3">
    <name type="scientific">Bacillus mycoides</name>
    <dbReference type="NCBI Taxonomy" id="1405"/>
    <lineage>
        <taxon>Bacteria</taxon>
        <taxon>Bacillati</taxon>
        <taxon>Bacillota</taxon>
        <taxon>Bacilli</taxon>
        <taxon>Bacillales</taxon>
        <taxon>Bacillaceae</taxon>
        <taxon>Bacillus</taxon>
        <taxon>Bacillus cereus group</taxon>
    </lineage>
</organism>
<dbReference type="InterPro" id="IPR025055">
    <property type="entry name" value="Ena_core"/>
</dbReference>
<dbReference type="AlphaFoldDB" id="A0AAP8BC95"/>
<accession>A0AAP8BC95</accession>